<organism evidence="3 4">
    <name type="scientific">Plectus sambesii</name>
    <dbReference type="NCBI Taxonomy" id="2011161"/>
    <lineage>
        <taxon>Eukaryota</taxon>
        <taxon>Metazoa</taxon>
        <taxon>Ecdysozoa</taxon>
        <taxon>Nematoda</taxon>
        <taxon>Chromadorea</taxon>
        <taxon>Plectida</taxon>
        <taxon>Plectina</taxon>
        <taxon>Plectoidea</taxon>
        <taxon>Plectidae</taxon>
        <taxon>Plectus</taxon>
    </lineage>
</organism>
<keyword evidence="3" id="KW-1185">Reference proteome</keyword>
<keyword evidence="1" id="KW-0863">Zinc-finger</keyword>
<dbReference type="WBParaSite" id="PSAMB.scaffold193size67091.g3188.t1">
    <property type="protein sequence ID" value="PSAMB.scaffold193size67091.g3188.t1"/>
    <property type="gene ID" value="PSAMB.scaffold193size67091.g3188"/>
</dbReference>
<feature type="domain" description="SWIM-type" evidence="2">
    <location>
        <begin position="53"/>
        <end position="104"/>
    </location>
</feature>
<accession>A0A914VGK9</accession>
<keyword evidence="1" id="KW-0479">Metal-binding</keyword>
<evidence type="ECO:0000256" key="1">
    <source>
        <dbReference type="PROSITE-ProRule" id="PRU00325"/>
    </source>
</evidence>
<dbReference type="Proteomes" id="UP000887566">
    <property type="component" value="Unplaced"/>
</dbReference>
<sequence length="435" mass="49402">MYKQRKRTNLTRRMSEDHSRGYYLTQCRDLIKEKAAGREWMVQSSDGYCGKQYTVTRKVTEPCATTCCTQCSECPHQYTCTCPRYAQDDVMSCKHTHAINEMVFSEQFVIVKEEEIETEVVGAPEQEAQEAADQAPDYLQVVNFGQPEVEVVEADDDGDYPDFSEPVGFRLFQLRVKGPNSIFSLFINAHTLADLSPRFANLCFDGGLLEKKQVIVDDESYKDLLELMRCVFPCSSTTFQCKPVSIHNVALLSRLAHKYQIAQLRAHCETFLTTEFKCKQVGPSVLLNILIVVAKTRVSRKAIAAIIGRAATYDFQILNRARLADNLPAQIWSALLFVKQHYRPNQGTMLSERNGHRFKLDYGRPAGREEYCWHHGTMCWQSSCLNCSNSYCLESNEDGEDGDERADILLGTCHKPERVPLPSAHVDLALLDFLT</sequence>
<dbReference type="InterPro" id="IPR007527">
    <property type="entry name" value="Znf_SWIM"/>
</dbReference>
<dbReference type="GO" id="GO:0008270">
    <property type="term" value="F:zinc ion binding"/>
    <property type="evidence" value="ECO:0007669"/>
    <property type="project" value="UniProtKB-KW"/>
</dbReference>
<keyword evidence="1" id="KW-0862">Zinc</keyword>
<dbReference type="AlphaFoldDB" id="A0A914VGK9"/>
<evidence type="ECO:0000313" key="3">
    <source>
        <dbReference type="Proteomes" id="UP000887566"/>
    </source>
</evidence>
<dbReference type="PROSITE" id="PS50966">
    <property type="entry name" value="ZF_SWIM"/>
    <property type="match status" value="1"/>
</dbReference>
<evidence type="ECO:0000259" key="2">
    <source>
        <dbReference type="PROSITE" id="PS50966"/>
    </source>
</evidence>
<name>A0A914VGK9_9BILA</name>
<protein>
    <submittedName>
        <fullName evidence="4">SWIM-type domain-containing protein</fullName>
    </submittedName>
</protein>
<proteinExistence type="predicted"/>
<evidence type="ECO:0000313" key="4">
    <source>
        <dbReference type="WBParaSite" id="PSAMB.scaffold193size67091.g3188.t1"/>
    </source>
</evidence>
<reference evidence="4" key="1">
    <citation type="submission" date="2022-11" db="UniProtKB">
        <authorList>
            <consortium name="WormBaseParasite"/>
        </authorList>
    </citation>
    <scope>IDENTIFICATION</scope>
</reference>
<dbReference type="Gene3D" id="3.30.710.10">
    <property type="entry name" value="Potassium Channel Kv1.1, Chain A"/>
    <property type="match status" value="1"/>
</dbReference>
<dbReference type="InterPro" id="IPR011333">
    <property type="entry name" value="SKP1/BTB/POZ_sf"/>
</dbReference>
<dbReference type="InterPro" id="IPR000210">
    <property type="entry name" value="BTB/POZ_dom"/>
</dbReference>
<dbReference type="Pfam" id="PF00651">
    <property type="entry name" value="BTB"/>
    <property type="match status" value="1"/>
</dbReference>